<proteinExistence type="predicted"/>
<organism evidence="1 2">
    <name type="scientific">Daphnia pulex</name>
    <name type="common">Water flea</name>
    <dbReference type="NCBI Taxonomy" id="6669"/>
    <lineage>
        <taxon>Eukaryota</taxon>
        <taxon>Metazoa</taxon>
        <taxon>Ecdysozoa</taxon>
        <taxon>Arthropoda</taxon>
        <taxon>Crustacea</taxon>
        <taxon>Branchiopoda</taxon>
        <taxon>Diplostraca</taxon>
        <taxon>Cladocera</taxon>
        <taxon>Anomopoda</taxon>
        <taxon>Daphniidae</taxon>
        <taxon>Daphnia</taxon>
    </lineage>
</organism>
<dbReference type="EMBL" id="GL732626">
    <property type="protein sequence ID" value="EFX70022.1"/>
    <property type="molecule type" value="Genomic_DNA"/>
</dbReference>
<evidence type="ECO:0000313" key="1">
    <source>
        <dbReference type="EMBL" id="EFX70022.1"/>
    </source>
</evidence>
<gene>
    <name evidence="1" type="ORF">DAPPUDRAFT_113096</name>
</gene>
<name>E9HE20_DAPPU</name>
<dbReference type="AlphaFoldDB" id="E9HE20"/>
<evidence type="ECO:0008006" key="3">
    <source>
        <dbReference type="Google" id="ProtNLM"/>
    </source>
</evidence>
<dbReference type="InParanoid" id="E9HE20"/>
<dbReference type="eggNOG" id="ENOG502SR5B">
    <property type="taxonomic scope" value="Eukaryota"/>
</dbReference>
<dbReference type="PhylomeDB" id="E9HE20"/>
<accession>E9HE20</accession>
<reference evidence="1 2" key="1">
    <citation type="journal article" date="2011" name="Science">
        <title>The ecoresponsive genome of Daphnia pulex.</title>
        <authorList>
            <person name="Colbourne J.K."/>
            <person name="Pfrender M.E."/>
            <person name="Gilbert D."/>
            <person name="Thomas W.K."/>
            <person name="Tucker A."/>
            <person name="Oakley T.H."/>
            <person name="Tokishita S."/>
            <person name="Aerts A."/>
            <person name="Arnold G.J."/>
            <person name="Basu M.K."/>
            <person name="Bauer D.J."/>
            <person name="Caceres C.E."/>
            <person name="Carmel L."/>
            <person name="Casola C."/>
            <person name="Choi J.H."/>
            <person name="Detter J.C."/>
            <person name="Dong Q."/>
            <person name="Dusheyko S."/>
            <person name="Eads B.D."/>
            <person name="Frohlich T."/>
            <person name="Geiler-Samerotte K.A."/>
            <person name="Gerlach D."/>
            <person name="Hatcher P."/>
            <person name="Jogdeo S."/>
            <person name="Krijgsveld J."/>
            <person name="Kriventseva E.V."/>
            <person name="Kultz D."/>
            <person name="Laforsch C."/>
            <person name="Lindquist E."/>
            <person name="Lopez J."/>
            <person name="Manak J.R."/>
            <person name="Muller J."/>
            <person name="Pangilinan J."/>
            <person name="Patwardhan R.P."/>
            <person name="Pitluck S."/>
            <person name="Pritham E.J."/>
            <person name="Rechtsteiner A."/>
            <person name="Rho M."/>
            <person name="Rogozin I.B."/>
            <person name="Sakarya O."/>
            <person name="Salamov A."/>
            <person name="Schaack S."/>
            <person name="Shapiro H."/>
            <person name="Shiga Y."/>
            <person name="Skalitzky C."/>
            <person name="Smith Z."/>
            <person name="Souvorov A."/>
            <person name="Sung W."/>
            <person name="Tang Z."/>
            <person name="Tsuchiya D."/>
            <person name="Tu H."/>
            <person name="Vos H."/>
            <person name="Wang M."/>
            <person name="Wolf Y.I."/>
            <person name="Yamagata H."/>
            <person name="Yamada T."/>
            <person name="Ye Y."/>
            <person name="Shaw J.R."/>
            <person name="Andrews J."/>
            <person name="Crease T.J."/>
            <person name="Tang H."/>
            <person name="Lucas S.M."/>
            <person name="Robertson H.M."/>
            <person name="Bork P."/>
            <person name="Koonin E.V."/>
            <person name="Zdobnov E.M."/>
            <person name="Grigoriev I.V."/>
            <person name="Lynch M."/>
            <person name="Boore J.L."/>
        </authorList>
    </citation>
    <scope>NUCLEOTIDE SEQUENCE [LARGE SCALE GENOMIC DNA]</scope>
</reference>
<evidence type="ECO:0000313" key="2">
    <source>
        <dbReference type="Proteomes" id="UP000000305"/>
    </source>
</evidence>
<dbReference type="HOGENOM" id="CLU_1637109_0_0_1"/>
<sequence>MASAENFWRLGHNIAKHDVDGSIALGYRKFRSFFGTSLSVCAAAYDNLSHVRPIKSRPEHLLWTLLHLKHYATEHISSALVGESEKNISEVIEWENRFHRALRGSNILVSIDGVDFRIMEPSPFNPKWYSHKFHGPGLRYELAICIQTGDIVWAYGGLPCGE</sequence>
<protein>
    <recommendedName>
        <fullName evidence="3">DDE Tnp4 domain-containing protein</fullName>
    </recommendedName>
</protein>
<keyword evidence="2" id="KW-1185">Reference proteome</keyword>
<dbReference type="Proteomes" id="UP000000305">
    <property type="component" value="Unassembled WGS sequence"/>
</dbReference>
<dbReference type="OrthoDB" id="8299732at2759"/>
<dbReference type="KEGG" id="dpx:DAPPUDRAFT_113096"/>